<feature type="compositionally biased region" description="Basic and acidic residues" evidence="1">
    <location>
        <begin position="689"/>
        <end position="711"/>
    </location>
</feature>
<feature type="compositionally biased region" description="Basic and acidic residues" evidence="1">
    <location>
        <begin position="1762"/>
        <end position="1778"/>
    </location>
</feature>
<reference evidence="3" key="2">
    <citation type="submission" date="2024-04" db="EMBL/GenBank/DDBJ databases">
        <authorList>
            <person name="Chen Y."/>
            <person name="Shah S."/>
            <person name="Dougan E. K."/>
            <person name="Thang M."/>
            <person name="Chan C."/>
        </authorList>
    </citation>
    <scope>NUCLEOTIDE SEQUENCE [LARGE SCALE GENOMIC DNA]</scope>
</reference>
<feature type="region of interest" description="Disordered" evidence="1">
    <location>
        <begin position="1753"/>
        <end position="1781"/>
    </location>
</feature>
<evidence type="ECO:0000256" key="1">
    <source>
        <dbReference type="SAM" id="MobiDB-lite"/>
    </source>
</evidence>
<name>A0A9P1GF89_9DINO</name>
<evidence type="ECO:0000313" key="4">
    <source>
        <dbReference type="Proteomes" id="UP001152797"/>
    </source>
</evidence>
<feature type="region of interest" description="Disordered" evidence="1">
    <location>
        <begin position="1074"/>
        <end position="1117"/>
    </location>
</feature>
<accession>A0A9P1GF89</accession>
<evidence type="ECO:0000313" key="3">
    <source>
        <dbReference type="EMBL" id="CAL1165146.1"/>
    </source>
</evidence>
<keyword evidence="4" id="KW-1185">Reference proteome</keyword>
<gene>
    <name evidence="2" type="ORF">C1SCF055_LOCUS36900</name>
</gene>
<dbReference type="InterPro" id="IPR029063">
    <property type="entry name" value="SAM-dependent_MTases_sf"/>
</dbReference>
<feature type="compositionally biased region" description="Polar residues" evidence="1">
    <location>
        <begin position="1106"/>
        <end position="1117"/>
    </location>
</feature>
<feature type="compositionally biased region" description="Polar residues" evidence="1">
    <location>
        <begin position="511"/>
        <end position="528"/>
    </location>
</feature>
<feature type="region of interest" description="Disordered" evidence="1">
    <location>
        <begin position="680"/>
        <end position="731"/>
    </location>
</feature>
<feature type="compositionally biased region" description="Low complexity" evidence="1">
    <location>
        <begin position="1096"/>
        <end position="1105"/>
    </location>
</feature>
<dbReference type="SUPFAM" id="SSF88697">
    <property type="entry name" value="PUA domain-like"/>
    <property type="match status" value="1"/>
</dbReference>
<proteinExistence type="predicted"/>
<reference evidence="2" key="1">
    <citation type="submission" date="2022-10" db="EMBL/GenBank/DDBJ databases">
        <authorList>
            <person name="Chen Y."/>
            <person name="Dougan E. K."/>
            <person name="Chan C."/>
            <person name="Rhodes N."/>
            <person name="Thang M."/>
        </authorList>
    </citation>
    <scope>NUCLEOTIDE SEQUENCE</scope>
</reference>
<dbReference type="Proteomes" id="UP001152797">
    <property type="component" value="Unassembled WGS sequence"/>
</dbReference>
<dbReference type="InterPro" id="IPR015947">
    <property type="entry name" value="PUA-like_sf"/>
</dbReference>
<feature type="region of interest" description="Disordered" evidence="1">
    <location>
        <begin position="507"/>
        <end position="536"/>
    </location>
</feature>
<organism evidence="2">
    <name type="scientific">Cladocopium goreaui</name>
    <dbReference type="NCBI Taxonomy" id="2562237"/>
    <lineage>
        <taxon>Eukaryota</taxon>
        <taxon>Sar</taxon>
        <taxon>Alveolata</taxon>
        <taxon>Dinophyceae</taxon>
        <taxon>Suessiales</taxon>
        <taxon>Symbiodiniaceae</taxon>
        <taxon>Cladocopium</taxon>
    </lineage>
</organism>
<protein>
    <submittedName>
        <fullName evidence="2">Uncharacterized protein</fullName>
    </submittedName>
</protein>
<dbReference type="EMBL" id="CAMXCT030005224">
    <property type="protein sequence ID" value="CAL4799083.1"/>
    <property type="molecule type" value="Genomic_DNA"/>
</dbReference>
<dbReference type="EMBL" id="CAMXCT020005224">
    <property type="protein sequence ID" value="CAL1165146.1"/>
    <property type="molecule type" value="Genomic_DNA"/>
</dbReference>
<sequence>MFSGACYPERALEYICAARRSVDPSLPPLTENMWTCENNTKARASHSDMLDEGTCRFTDVEAFIDSDTLSQMKKLTSKNTVQRFKKWLALAKKGKLSQKAFCTRHLKMCPIRKSFLNPSGSMCTAYSTLGNLQGDESVNAILLVIYMVWCFKNGIPLLLHENVRGFEADHMVEFAELHGYAHVLITCKPMDVGVHVGRPRKYDLFMKTSVLEIVGDIKKAYSVFAKHIRETLDPCQVEDFFFETDEKALRLEMERHGASQGHALTCSLADWRPLLTDYENENLVGYMKRHDALETDAKPPPVFAVGQNFKSHPTAVGAELCLPCMTKSGTRRLVHGEKLRWLTCREKLAASGLAVSTKQAQEAGIQAPVQWALEMGWHERVGNGNQLQNVGLVLLAALANLRIHPEAPKDILSIEPASQPDGLSCLKGTYMLKVGDKTFPVGVDKDFAYAAHKKEERLALSSLTIAQMKDKLGEWEGNATQFKQAKSKELKQGIVLEAFFRKFVDPKSGEKTSSASGAPSAPKTSSASVPAKGQTENKKTQIENALNFQADVSSNIVSEVPPLLAKVLVFDQEWLDLILRGEKTLELRKSLVDEKDSMYLAVKDCIYAKCLISDPIEICNLDEFEALMKAHHCTVPPYSFPFMAHRVSKCQKLEPVKFLKLRGSVGRALFRPLGWKPGEEPGEMGAAEKVAKMSETKGAKTGKKKDEEPAKKTSSASTGEETEPVVDTPGQSVKMIAHKEHLLPTEQRLKDKLAWLKKNNKKVQLHISGGALAHMCNVGMRRPTEMTLFWLVGTVEKDEVVHVHGVWCPDWESQKDIYALDWQHETLESFRAARKHEVVGCNIVKPTGNGNFEEADLFLACKHQTDCCPSFLTLVTGKDRKTRFYRVPEDFVDNDAVELSQIADASELFPAVSWVGPSALYYASLASEDAASLKCLEEEAAKDLLQKRGKNRKKIQAQVRQEKTSGTTCKAAATLTEIAGELGEFAGWLTEHVADFAEPEKAKSAVETNLKKYPLAATELKKANANRAPEDVATAARLLSTALSLQAHLRVRVTKRTLNDAQGHCYDGIKGKWRKESSDNFSTPPCKKSRTTPAKSSSSELGSESTPTPDTSSNSREPCTAMVLADADCKAGEVEEESEEGQGDEDVDRLIEQGVKSGIEKKVMATFPHIFMGTKGKMKSGMLGRWLQQCDEQDWRKVPFEKMSVKDQQIKDLPDWIRLPMGLPPRSLDKFKSGSHVPMAVTRQIIQCIEKVTCGGSERLTSSTLNTESIRKQADTLLATYNEAQKKAAEENGIAMPDVKSQVSVRWVNRLLQHFGWIRAAPNTLGAYLEYDDERMVKSRQAWHFLRLQKNTRLDMALNFDQVWKCSWNTPKKVLNRVIDTDCSSISLKGKREALWHELAAMQKENVTWEAKRHSITMVTSLWGSGEAGPLCCVLPVGFISSEKEAELTKRFAPDVYFLSSGRPTHFMNAECVVQYFEKVLADAFERRRTKQMNTYSETCLGYRTGLLQQATSSPLLMSNGNLYLSLSHEDSILSCIYGWQKISKKKDLLRWAWLSRGMASYEEMQEMHPTAPTPAVMESSTVTDTDAEDEWEKEDSSWRCLPQHWQEILNSRLAKHHSAIQDAKAFYEHRLEEFGAEDVKTKNAQKKMTDLQSGKNSCSIVLIMKGTGKEGGQDLYKRCVQNLKGELKVSVSSKVLAHKVCMETLKLVTLEDPPVERSLRIVSVTGKSKEIQEVRLHLNLLSLQSSNVLGGTDLPSSGKAGGKEVEVGAQGGDKEGETGEEAGMENVAVLEDQFEAAEDGLIAAMQCEDVHEDPSKMEDAPEAAVSRIRNLILTGIDRITKLYIPCVNNQMVPNQAYPCKIGNGDKVHSSFMHREIPMYIR</sequence>
<evidence type="ECO:0000313" key="2">
    <source>
        <dbReference type="EMBL" id="CAI4011771.1"/>
    </source>
</evidence>
<comment type="caution">
    <text evidence="2">The sequence shown here is derived from an EMBL/GenBank/DDBJ whole genome shotgun (WGS) entry which is preliminary data.</text>
</comment>
<dbReference type="EMBL" id="CAMXCT010005224">
    <property type="protein sequence ID" value="CAI4011771.1"/>
    <property type="molecule type" value="Genomic_DNA"/>
</dbReference>
<dbReference type="SUPFAM" id="SSF53335">
    <property type="entry name" value="S-adenosyl-L-methionine-dependent methyltransferases"/>
    <property type="match status" value="1"/>
</dbReference>